<feature type="transmembrane region" description="Helical" evidence="7">
    <location>
        <begin position="299"/>
        <end position="318"/>
    </location>
</feature>
<evidence type="ECO:0000256" key="1">
    <source>
        <dbReference type="ARBA" id="ARBA00004651"/>
    </source>
</evidence>
<evidence type="ECO:0000259" key="8">
    <source>
        <dbReference type="PROSITE" id="PS50850"/>
    </source>
</evidence>
<keyword evidence="10" id="KW-1185">Reference proteome</keyword>
<feature type="transmembrane region" description="Helical" evidence="7">
    <location>
        <begin position="269"/>
        <end position="287"/>
    </location>
</feature>
<sequence length="413" mass="42368">MSLPTLSLAAPATAKGPSASRRHGRGFWMVALAFLTAMAFSTVPTPLYPLYMARDGFSTFMVTVVFAAYAVGVVISLLLAGHVSDWVGRKKILIPALALELLSAALFLSDSSLPVLLVARLVSGLGVGMITATATAHLQELHAVHRPGGSRQRFEVVSTAANIGGIGTGALVAGILAQYVHTPLRTPYLVFAVLLLVSIVAVALTPETVEQRLVKPTYRPQRISADHGDRAGYIAASAAGFTSFAVFGLFTSVAPGFVAGTLHHSSRALAGAIVFAVFGGAAVAQTLTNRLSAPLKARLGLLAQAVGVPTLLVGMHTANLAAFLIGGVVAGIGSGVLFKAAVGTVAAMAAPAKRGEALAGLFLIAYLGLSVPAVGIGVATRAVTAVTAMTWFTGLLLVMLAGVAVLFRRSRAR</sequence>
<evidence type="ECO:0000256" key="3">
    <source>
        <dbReference type="ARBA" id="ARBA00022475"/>
    </source>
</evidence>
<evidence type="ECO:0000256" key="2">
    <source>
        <dbReference type="ARBA" id="ARBA00022448"/>
    </source>
</evidence>
<reference evidence="10" key="1">
    <citation type="journal article" date="2019" name="Int. J. Syst. Evol. Microbiol.">
        <title>The Global Catalogue of Microorganisms (GCM) 10K type strain sequencing project: providing services to taxonomists for standard genome sequencing and annotation.</title>
        <authorList>
            <consortium name="The Broad Institute Genomics Platform"/>
            <consortium name="The Broad Institute Genome Sequencing Center for Infectious Disease"/>
            <person name="Wu L."/>
            <person name="Ma J."/>
        </authorList>
    </citation>
    <scope>NUCLEOTIDE SEQUENCE [LARGE SCALE GENOMIC DNA]</scope>
    <source>
        <strain evidence="10">CGMCC 4.7144</strain>
    </source>
</reference>
<dbReference type="SUPFAM" id="SSF103473">
    <property type="entry name" value="MFS general substrate transporter"/>
    <property type="match status" value="1"/>
</dbReference>
<dbReference type="Gene3D" id="1.20.1250.20">
    <property type="entry name" value="MFS general substrate transporter like domains"/>
    <property type="match status" value="2"/>
</dbReference>
<feature type="transmembrane region" description="Helical" evidence="7">
    <location>
        <begin position="27"/>
        <end position="51"/>
    </location>
</feature>
<protein>
    <submittedName>
        <fullName evidence="9">MFS transporter</fullName>
    </submittedName>
</protein>
<comment type="subcellular location">
    <subcellularLocation>
        <location evidence="1">Cell membrane</location>
        <topology evidence="1">Multi-pass membrane protein</topology>
    </subcellularLocation>
</comment>
<keyword evidence="6 7" id="KW-0472">Membrane</keyword>
<name>A0ABW1H4R5_9ACTN</name>
<dbReference type="PANTHER" id="PTHR23517:SF13">
    <property type="entry name" value="MAJOR FACILITATOR SUPERFAMILY MFS_1"/>
    <property type="match status" value="1"/>
</dbReference>
<evidence type="ECO:0000256" key="6">
    <source>
        <dbReference type="ARBA" id="ARBA00023136"/>
    </source>
</evidence>
<feature type="transmembrane region" description="Helical" evidence="7">
    <location>
        <begin position="186"/>
        <end position="205"/>
    </location>
</feature>
<keyword evidence="3" id="KW-1003">Cell membrane</keyword>
<evidence type="ECO:0000313" key="9">
    <source>
        <dbReference type="EMBL" id="MFC5923943.1"/>
    </source>
</evidence>
<keyword evidence="5 7" id="KW-1133">Transmembrane helix</keyword>
<dbReference type="RefSeq" id="WP_377509657.1">
    <property type="nucleotide sequence ID" value="NZ_JBHSQS010000006.1"/>
</dbReference>
<evidence type="ECO:0000256" key="5">
    <source>
        <dbReference type="ARBA" id="ARBA00022989"/>
    </source>
</evidence>
<evidence type="ECO:0000313" key="10">
    <source>
        <dbReference type="Proteomes" id="UP001596226"/>
    </source>
</evidence>
<dbReference type="PANTHER" id="PTHR23517">
    <property type="entry name" value="RESISTANCE PROTEIN MDTM, PUTATIVE-RELATED-RELATED"/>
    <property type="match status" value="1"/>
</dbReference>
<feature type="domain" description="Major facilitator superfamily (MFS) profile" evidence="8">
    <location>
        <begin position="25"/>
        <end position="413"/>
    </location>
</feature>
<feature type="transmembrane region" description="Helical" evidence="7">
    <location>
        <begin position="57"/>
        <end position="80"/>
    </location>
</feature>
<dbReference type="InterPro" id="IPR020846">
    <property type="entry name" value="MFS_dom"/>
</dbReference>
<evidence type="ECO:0000256" key="7">
    <source>
        <dbReference type="SAM" id="Phobius"/>
    </source>
</evidence>
<dbReference type="InterPro" id="IPR036259">
    <property type="entry name" value="MFS_trans_sf"/>
</dbReference>
<dbReference type="InterPro" id="IPR011701">
    <property type="entry name" value="MFS"/>
</dbReference>
<keyword evidence="2" id="KW-0813">Transport</keyword>
<feature type="transmembrane region" description="Helical" evidence="7">
    <location>
        <begin position="231"/>
        <end position="257"/>
    </location>
</feature>
<dbReference type="Pfam" id="PF07690">
    <property type="entry name" value="MFS_1"/>
    <property type="match status" value="1"/>
</dbReference>
<feature type="transmembrane region" description="Helical" evidence="7">
    <location>
        <begin position="92"/>
        <end position="109"/>
    </location>
</feature>
<dbReference type="PROSITE" id="PS50850">
    <property type="entry name" value="MFS"/>
    <property type="match status" value="1"/>
</dbReference>
<feature type="transmembrane region" description="Helical" evidence="7">
    <location>
        <begin position="115"/>
        <end position="138"/>
    </location>
</feature>
<organism evidence="9 10">
    <name type="scientific">Micromonospora vulcania</name>
    <dbReference type="NCBI Taxonomy" id="1441873"/>
    <lineage>
        <taxon>Bacteria</taxon>
        <taxon>Bacillati</taxon>
        <taxon>Actinomycetota</taxon>
        <taxon>Actinomycetes</taxon>
        <taxon>Micromonosporales</taxon>
        <taxon>Micromonosporaceae</taxon>
        <taxon>Micromonospora</taxon>
    </lineage>
</organism>
<keyword evidence="4 7" id="KW-0812">Transmembrane</keyword>
<comment type="caution">
    <text evidence="9">The sequence shown here is derived from an EMBL/GenBank/DDBJ whole genome shotgun (WGS) entry which is preliminary data.</text>
</comment>
<dbReference type="Proteomes" id="UP001596226">
    <property type="component" value="Unassembled WGS sequence"/>
</dbReference>
<feature type="transmembrane region" description="Helical" evidence="7">
    <location>
        <begin position="357"/>
        <end position="379"/>
    </location>
</feature>
<dbReference type="InterPro" id="IPR050171">
    <property type="entry name" value="MFS_Transporters"/>
</dbReference>
<accession>A0ABW1H4R5</accession>
<proteinExistence type="predicted"/>
<feature type="transmembrane region" description="Helical" evidence="7">
    <location>
        <begin position="385"/>
        <end position="407"/>
    </location>
</feature>
<gene>
    <name evidence="9" type="ORF">ACFQGL_11385</name>
</gene>
<dbReference type="EMBL" id="JBHSQS010000006">
    <property type="protein sequence ID" value="MFC5923943.1"/>
    <property type="molecule type" value="Genomic_DNA"/>
</dbReference>
<feature type="transmembrane region" description="Helical" evidence="7">
    <location>
        <begin position="324"/>
        <end position="350"/>
    </location>
</feature>
<feature type="transmembrane region" description="Helical" evidence="7">
    <location>
        <begin position="159"/>
        <end position="180"/>
    </location>
</feature>
<evidence type="ECO:0000256" key="4">
    <source>
        <dbReference type="ARBA" id="ARBA00022692"/>
    </source>
</evidence>